<dbReference type="AlphaFoldDB" id="A0A562RZF8"/>
<evidence type="ECO:0000313" key="4">
    <source>
        <dbReference type="Proteomes" id="UP000316291"/>
    </source>
</evidence>
<comment type="caution">
    <text evidence="3">The sequence shown here is derived from an EMBL/GenBank/DDBJ whole genome shotgun (WGS) entry which is preliminary data.</text>
</comment>
<sequence length="70" mass="8047">MTRYSFKISNGGDFSDSEELPNDQEAWHQALRTVRDIESTLNPNGGDWSLVVHREGDPLYRIDVRAQKLN</sequence>
<dbReference type="Proteomes" id="UP000316291">
    <property type="component" value="Unassembled WGS sequence"/>
</dbReference>
<keyword evidence="4" id="KW-1185">Reference proteome</keyword>
<dbReference type="EMBL" id="VLLA01000003">
    <property type="protein sequence ID" value="TWI73660.1"/>
    <property type="molecule type" value="Genomic_DNA"/>
</dbReference>
<proteinExistence type="predicted"/>
<feature type="domain" description="DUF6894" evidence="2">
    <location>
        <begin position="3"/>
        <end position="63"/>
    </location>
</feature>
<dbReference type="OrthoDB" id="8249995at2"/>
<gene>
    <name evidence="3" type="ORF">IQ16_01799</name>
</gene>
<feature type="region of interest" description="Disordered" evidence="1">
    <location>
        <begin position="1"/>
        <end position="22"/>
    </location>
</feature>
<dbReference type="Pfam" id="PF21834">
    <property type="entry name" value="DUF6894"/>
    <property type="match status" value="1"/>
</dbReference>
<organism evidence="3 4">
    <name type="scientific">Bradyrhizobium huanghuaihaiense</name>
    <dbReference type="NCBI Taxonomy" id="990078"/>
    <lineage>
        <taxon>Bacteria</taxon>
        <taxon>Pseudomonadati</taxon>
        <taxon>Pseudomonadota</taxon>
        <taxon>Alphaproteobacteria</taxon>
        <taxon>Hyphomicrobiales</taxon>
        <taxon>Nitrobacteraceae</taxon>
        <taxon>Bradyrhizobium</taxon>
    </lineage>
</organism>
<dbReference type="RefSeq" id="WP_018647178.1">
    <property type="nucleotide sequence ID" value="NZ_VLLA01000003.1"/>
</dbReference>
<evidence type="ECO:0000259" key="2">
    <source>
        <dbReference type="Pfam" id="PF21834"/>
    </source>
</evidence>
<name>A0A562RZF8_9BRAD</name>
<evidence type="ECO:0000313" key="3">
    <source>
        <dbReference type="EMBL" id="TWI73660.1"/>
    </source>
</evidence>
<accession>A0A562RZF8</accession>
<dbReference type="InterPro" id="IPR054189">
    <property type="entry name" value="DUF6894"/>
</dbReference>
<evidence type="ECO:0000256" key="1">
    <source>
        <dbReference type="SAM" id="MobiDB-lite"/>
    </source>
</evidence>
<reference evidence="3 4" key="1">
    <citation type="journal article" date="2015" name="Stand. Genomic Sci.">
        <title>Genomic Encyclopedia of Bacterial and Archaeal Type Strains, Phase III: the genomes of soil and plant-associated and newly described type strains.</title>
        <authorList>
            <person name="Whitman W.B."/>
            <person name="Woyke T."/>
            <person name="Klenk H.P."/>
            <person name="Zhou Y."/>
            <person name="Lilburn T.G."/>
            <person name="Beck B.J."/>
            <person name="De Vos P."/>
            <person name="Vandamme P."/>
            <person name="Eisen J.A."/>
            <person name="Garrity G."/>
            <person name="Hugenholtz P."/>
            <person name="Kyrpides N.C."/>
        </authorList>
    </citation>
    <scope>NUCLEOTIDE SEQUENCE [LARGE SCALE GENOMIC DNA]</scope>
    <source>
        <strain evidence="3 4">CGMCC 1.10948</strain>
    </source>
</reference>
<protein>
    <recommendedName>
        <fullName evidence="2">DUF6894 domain-containing protein</fullName>
    </recommendedName>
</protein>